<gene>
    <name evidence="2" type="ORF">EVA_12722</name>
</gene>
<comment type="caution">
    <text evidence="2">The sequence shown here is derived from an EMBL/GenBank/DDBJ whole genome shotgun (WGS) entry which is preliminary data.</text>
</comment>
<dbReference type="GO" id="GO:0006508">
    <property type="term" value="P:proteolysis"/>
    <property type="evidence" value="ECO:0007669"/>
    <property type="project" value="UniProtKB-KW"/>
</dbReference>
<organism evidence="2">
    <name type="scientific">gut metagenome</name>
    <dbReference type="NCBI Taxonomy" id="749906"/>
    <lineage>
        <taxon>unclassified sequences</taxon>
        <taxon>metagenomes</taxon>
        <taxon>organismal metagenomes</taxon>
    </lineage>
</organism>
<feature type="non-terminal residue" evidence="2">
    <location>
        <position position="138"/>
    </location>
</feature>
<keyword evidence="2" id="KW-0645">Protease</keyword>
<accession>J9CGM1</accession>
<dbReference type="EMBL" id="AMCI01003938">
    <property type="protein sequence ID" value="EJW99170.1"/>
    <property type="molecule type" value="Genomic_DNA"/>
</dbReference>
<feature type="region of interest" description="Disordered" evidence="1">
    <location>
        <begin position="49"/>
        <end position="82"/>
    </location>
</feature>
<dbReference type="AlphaFoldDB" id="J9CGM1"/>
<evidence type="ECO:0000313" key="2">
    <source>
        <dbReference type="EMBL" id="EJW99170.1"/>
    </source>
</evidence>
<dbReference type="GO" id="GO:0008233">
    <property type="term" value="F:peptidase activity"/>
    <property type="evidence" value="ECO:0007669"/>
    <property type="project" value="UniProtKB-KW"/>
</dbReference>
<protein>
    <submittedName>
        <fullName evidence="2">Fels-1 prophage protease subunit of ATP-dependent protease</fullName>
    </submittedName>
</protein>
<proteinExistence type="predicted"/>
<dbReference type="SUPFAM" id="SSF90257">
    <property type="entry name" value="Myosin rod fragments"/>
    <property type="match status" value="1"/>
</dbReference>
<feature type="region of interest" description="Disordered" evidence="1">
    <location>
        <begin position="20"/>
        <end position="39"/>
    </location>
</feature>
<keyword evidence="2" id="KW-0378">Hydrolase</keyword>
<evidence type="ECO:0000256" key="1">
    <source>
        <dbReference type="SAM" id="MobiDB-lite"/>
    </source>
</evidence>
<sequence length="138" mass="15304">MNKKQKRQQKMLRQQEIVTAARDAGRDLTAEEQTEFDSLQREIDTLTAEIEAEERQAGQGTPAPVTPQANPTDTQRAVEEERERIRSITNICRDFGLEADSYIQNGSTVDAVREAALEHIRQGGAPIPALGRATVTDS</sequence>
<reference evidence="2" key="1">
    <citation type="journal article" date="2012" name="PLoS ONE">
        <title>Gene sets for utilization of primary and secondary nutrition supplies in the distal gut of endangered iberian lynx.</title>
        <authorList>
            <person name="Alcaide M."/>
            <person name="Messina E."/>
            <person name="Richter M."/>
            <person name="Bargiela R."/>
            <person name="Peplies J."/>
            <person name="Huws S.A."/>
            <person name="Newbold C.J."/>
            <person name="Golyshin P.N."/>
            <person name="Simon M.A."/>
            <person name="Lopez G."/>
            <person name="Yakimov M.M."/>
            <person name="Ferrer M."/>
        </authorList>
    </citation>
    <scope>NUCLEOTIDE SEQUENCE</scope>
</reference>
<name>J9CGM1_9ZZZZ</name>